<protein>
    <submittedName>
        <fullName evidence="1">Uncharacterized protein</fullName>
    </submittedName>
</protein>
<comment type="caution">
    <text evidence="1">The sequence shown here is derived from an EMBL/GenBank/DDBJ whole genome shotgun (WGS) entry which is preliminary data.</text>
</comment>
<dbReference type="EMBL" id="VUJU01000170">
    <property type="protein sequence ID" value="KAF0772474.1"/>
    <property type="molecule type" value="Genomic_DNA"/>
</dbReference>
<dbReference type="Proteomes" id="UP000478052">
    <property type="component" value="Unassembled WGS sequence"/>
</dbReference>
<keyword evidence="2" id="KW-1185">Reference proteome</keyword>
<sequence length="373" mass="41634">MAVPTVLPTRQLLHIIIPRGRGLYRSLVAGRKKPLVRVYISFWETRPLVFAVPSLHGRSTAINQTGKSTTIKLRTQPSPPLQLLESVRRHVDIKRDSSSSVSIEEVEFLEFIAEVSRAAAVLPIPAIYSEYDVDEPSNTLSSDGVHVNFHPTESVCSKSESEARVKAKLITPILRHIENVTEPNSADIRTSLKFSMMVLFLWRVEDKSSTSLFSGEITESHLPRIPLCLGNPIELANALRASAFLNALKLPITVIFLRRNTDIVSTYFFGGSSSVQIRCLGCESSILGEVNTTHRNNHGTDSGVPEIRCRQLMASDNTAEIEGDGTETMAEIKPAEKPVEWTSIQRKPILNRLGRRLLKIGRRLCCYYFSKLD</sequence>
<evidence type="ECO:0000313" key="1">
    <source>
        <dbReference type="EMBL" id="KAF0772474.1"/>
    </source>
</evidence>
<dbReference type="AlphaFoldDB" id="A0A6G0ZNP1"/>
<proteinExistence type="predicted"/>
<evidence type="ECO:0000313" key="2">
    <source>
        <dbReference type="Proteomes" id="UP000478052"/>
    </source>
</evidence>
<reference evidence="1 2" key="1">
    <citation type="submission" date="2019-08" db="EMBL/GenBank/DDBJ databases">
        <title>Whole genome of Aphis craccivora.</title>
        <authorList>
            <person name="Voronova N.V."/>
            <person name="Shulinski R.S."/>
            <person name="Bandarenka Y.V."/>
            <person name="Zhorov D.G."/>
            <person name="Warner D."/>
        </authorList>
    </citation>
    <scope>NUCLEOTIDE SEQUENCE [LARGE SCALE GENOMIC DNA]</scope>
    <source>
        <strain evidence="1">180601</strain>
        <tissue evidence="1">Whole Body</tissue>
    </source>
</reference>
<accession>A0A6G0ZNP1</accession>
<gene>
    <name evidence="1" type="ORF">FWK35_00006579</name>
</gene>
<name>A0A6G0ZNP1_APHCR</name>
<organism evidence="1 2">
    <name type="scientific">Aphis craccivora</name>
    <name type="common">Cowpea aphid</name>
    <dbReference type="NCBI Taxonomy" id="307492"/>
    <lineage>
        <taxon>Eukaryota</taxon>
        <taxon>Metazoa</taxon>
        <taxon>Ecdysozoa</taxon>
        <taxon>Arthropoda</taxon>
        <taxon>Hexapoda</taxon>
        <taxon>Insecta</taxon>
        <taxon>Pterygota</taxon>
        <taxon>Neoptera</taxon>
        <taxon>Paraneoptera</taxon>
        <taxon>Hemiptera</taxon>
        <taxon>Sternorrhyncha</taxon>
        <taxon>Aphidomorpha</taxon>
        <taxon>Aphidoidea</taxon>
        <taxon>Aphididae</taxon>
        <taxon>Aphidini</taxon>
        <taxon>Aphis</taxon>
        <taxon>Aphis</taxon>
    </lineage>
</organism>